<name>Q029S3_SOLUE</name>
<dbReference type="GO" id="GO:0016987">
    <property type="term" value="F:sigma factor activity"/>
    <property type="evidence" value="ECO:0007669"/>
    <property type="project" value="UniProtKB-KW"/>
</dbReference>
<dbReference type="InterPro" id="IPR013324">
    <property type="entry name" value="RNA_pol_sigma_r3/r4-like"/>
</dbReference>
<dbReference type="STRING" id="234267.Acid_1209"/>
<accession>Q029S3</accession>
<dbReference type="NCBIfam" id="TIGR02937">
    <property type="entry name" value="sigma70-ECF"/>
    <property type="match status" value="1"/>
</dbReference>
<sequence length="197" mass="22279">MGSGSGPAPDVTQLLVNWSQGDQAALEQLMPLVYGELRRLAAAYLRRERSNHTLQSTALVHEAFMRMVHQQEVQWRNRAHFYAIAAQMIRRILVDYARSQHAEKRGSGAIKLELDEAMAVAQTGPDVDLLGLNDALDRLAELDERQGRIVELRFFAGLSIEETAEVMNLSPASIKREWQTARAWLFREMTRTAAYDA</sequence>
<dbReference type="eggNOG" id="COG1595">
    <property type="taxonomic scope" value="Bacteria"/>
</dbReference>
<evidence type="ECO:0000256" key="1">
    <source>
        <dbReference type="ARBA" id="ARBA00010641"/>
    </source>
</evidence>
<dbReference type="InterPro" id="IPR013325">
    <property type="entry name" value="RNA_pol_sigma_r2"/>
</dbReference>
<dbReference type="EMBL" id="CP000473">
    <property type="protein sequence ID" value="ABJ82203.1"/>
    <property type="molecule type" value="Genomic_DNA"/>
</dbReference>
<dbReference type="PANTHER" id="PTHR43133">
    <property type="entry name" value="RNA POLYMERASE ECF-TYPE SIGMA FACTO"/>
    <property type="match status" value="1"/>
</dbReference>
<dbReference type="Gene3D" id="1.10.1740.10">
    <property type="match status" value="1"/>
</dbReference>
<dbReference type="InterPro" id="IPR039425">
    <property type="entry name" value="RNA_pol_sigma-70-like"/>
</dbReference>
<evidence type="ECO:0000256" key="4">
    <source>
        <dbReference type="ARBA" id="ARBA00023163"/>
    </source>
</evidence>
<dbReference type="SUPFAM" id="SSF88946">
    <property type="entry name" value="Sigma2 domain of RNA polymerase sigma factors"/>
    <property type="match status" value="1"/>
</dbReference>
<comment type="similarity">
    <text evidence="1">Belongs to the sigma-70 factor family. ECF subfamily.</text>
</comment>
<dbReference type="KEGG" id="sus:Acid_1209"/>
<dbReference type="InterPro" id="IPR053812">
    <property type="entry name" value="HTH_Sigma70_ECF-like"/>
</dbReference>
<reference evidence="6" key="1">
    <citation type="submission" date="2006-10" db="EMBL/GenBank/DDBJ databases">
        <title>Complete sequence of Solibacter usitatus Ellin6076.</title>
        <authorList>
            <consortium name="US DOE Joint Genome Institute"/>
            <person name="Copeland A."/>
            <person name="Lucas S."/>
            <person name="Lapidus A."/>
            <person name="Barry K."/>
            <person name="Detter J.C."/>
            <person name="Glavina del Rio T."/>
            <person name="Hammon N."/>
            <person name="Israni S."/>
            <person name="Dalin E."/>
            <person name="Tice H."/>
            <person name="Pitluck S."/>
            <person name="Thompson L.S."/>
            <person name="Brettin T."/>
            <person name="Bruce D."/>
            <person name="Han C."/>
            <person name="Tapia R."/>
            <person name="Gilna P."/>
            <person name="Schmutz J."/>
            <person name="Larimer F."/>
            <person name="Land M."/>
            <person name="Hauser L."/>
            <person name="Kyrpides N."/>
            <person name="Mikhailova N."/>
            <person name="Janssen P.H."/>
            <person name="Kuske C.R."/>
            <person name="Richardson P."/>
        </authorList>
    </citation>
    <scope>NUCLEOTIDE SEQUENCE</scope>
    <source>
        <strain evidence="6">Ellin6076</strain>
    </source>
</reference>
<dbReference type="SUPFAM" id="SSF88659">
    <property type="entry name" value="Sigma3 and sigma4 domains of RNA polymerase sigma factors"/>
    <property type="match status" value="1"/>
</dbReference>
<organism evidence="6">
    <name type="scientific">Solibacter usitatus (strain Ellin6076)</name>
    <dbReference type="NCBI Taxonomy" id="234267"/>
    <lineage>
        <taxon>Bacteria</taxon>
        <taxon>Pseudomonadati</taxon>
        <taxon>Acidobacteriota</taxon>
        <taxon>Terriglobia</taxon>
        <taxon>Bryobacterales</taxon>
        <taxon>Solibacteraceae</taxon>
        <taxon>Candidatus Solibacter</taxon>
    </lineage>
</organism>
<dbReference type="InParanoid" id="Q029S3"/>
<evidence type="ECO:0000259" key="5">
    <source>
        <dbReference type="Pfam" id="PF07638"/>
    </source>
</evidence>
<keyword evidence="4" id="KW-0804">Transcription</keyword>
<evidence type="ECO:0000313" key="6">
    <source>
        <dbReference type="EMBL" id="ABJ82203.1"/>
    </source>
</evidence>
<dbReference type="NCBIfam" id="TIGR02999">
    <property type="entry name" value="Sig-70_X6"/>
    <property type="match status" value="1"/>
</dbReference>
<feature type="domain" description="RNA polymerase sigma-70 ECF-like HTH" evidence="5">
    <location>
        <begin position="10"/>
        <end position="190"/>
    </location>
</feature>
<dbReference type="GO" id="GO:0006352">
    <property type="term" value="P:DNA-templated transcription initiation"/>
    <property type="evidence" value="ECO:0007669"/>
    <property type="project" value="InterPro"/>
</dbReference>
<protein>
    <submittedName>
        <fullName evidence="6">RNA polymerase, sigma-24 subunit, ECF subfamily</fullName>
    </submittedName>
</protein>
<dbReference type="PANTHER" id="PTHR43133:SF39">
    <property type="entry name" value="SIMILAR TO RNA POLYMERASE SIGMA-E FACTOR"/>
    <property type="match status" value="1"/>
</dbReference>
<evidence type="ECO:0000256" key="3">
    <source>
        <dbReference type="ARBA" id="ARBA00023082"/>
    </source>
</evidence>
<dbReference type="OrthoDB" id="118280at2"/>
<dbReference type="InterPro" id="IPR014284">
    <property type="entry name" value="RNA_pol_sigma-70_dom"/>
</dbReference>
<dbReference type="Gene3D" id="1.10.10.10">
    <property type="entry name" value="Winged helix-like DNA-binding domain superfamily/Winged helix DNA-binding domain"/>
    <property type="match status" value="1"/>
</dbReference>
<dbReference type="HOGENOM" id="CLU_102127_0_0_0"/>
<proteinExistence type="inferred from homology"/>
<dbReference type="InterPro" id="IPR011517">
    <property type="entry name" value="RNA_pol_sigma70_ECF-like"/>
</dbReference>
<dbReference type="CDD" id="cd06171">
    <property type="entry name" value="Sigma70_r4"/>
    <property type="match status" value="1"/>
</dbReference>
<keyword evidence="2" id="KW-0805">Transcription regulation</keyword>
<keyword evidence="3" id="KW-0731">Sigma factor</keyword>
<evidence type="ECO:0000256" key="2">
    <source>
        <dbReference type="ARBA" id="ARBA00023015"/>
    </source>
</evidence>
<dbReference type="AlphaFoldDB" id="Q029S3"/>
<dbReference type="InterPro" id="IPR036388">
    <property type="entry name" value="WH-like_DNA-bd_sf"/>
</dbReference>
<dbReference type="Pfam" id="PF07638">
    <property type="entry name" value="Sigma70_ECF"/>
    <property type="match status" value="1"/>
</dbReference>
<gene>
    <name evidence="6" type="ordered locus">Acid_1209</name>
</gene>